<feature type="transmembrane region" description="Helical" evidence="1">
    <location>
        <begin position="7"/>
        <end position="23"/>
    </location>
</feature>
<gene>
    <name evidence="2" type="ORF">M2280_004148</name>
</gene>
<dbReference type="EMBL" id="JARXVC010000011">
    <property type="protein sequence ID" value="MDH6282911.1"/>
    <property type="molecule type" value="Genomic_DNA"/>
</dbReference>
<feature type="transmembrane region" description="Helical" evidence="1">
    <location>
        <begin position="29"/>
        <end position="46"/>
    </location>
</feature>
<keyword evidence="3" id="KW-1185">Reference proteome</keyword>
<dbReference type="RefSeq" id="WP_280762191.1">
    <property type="nucleotide sequence ID" value="NZ_JARXVC010000011.1"/>
</dbReference>
<proteinExistence type="predicted"/>
<dbReference type="Proteomes" id="UP001160334">
    <property type="component" value="Unassembled WGS sequence"/>
</dbReference>
<keyword evidence="1" id="KW-1133">Transmembrane helix</keyword>
<accession>A0ABT6MF30</accession>
<evidence type="ECO:0000313" key="3">
    <source>
        <dbReference type="Proteomes" id="UP001160334"/>
    </source>
</evidence>
<comment type="caution">
    <text evidence="2">The sequence shown here is derived from an EMBL/GenBank/DDBJ whole genome shotgun (WGS) entry which is preliminary data.</text>
</comment>
<keyword evidence="1" id="KW-0812">Transmembrane</keyword>
<evidence type="ECO:0000313" key="2">
    <source>
        <dbReference type="EMBL" id="MDH6282911.1"/>
    </source>
</evidence>
<evidence type="ECO:0000256" key="1">
    <source>
        <dbReference type="SAM" id="Phobius"/>
    </source>
</evidence>
<name>A0ABT6MF30_9NOCA</name>
<protein>
    <submittedName>
        <fullName evidence="2">Uncharacterized protein</fullName>
    </submittedName>
</protein>
<reference evidence="2 3" key="1">
    <citation type="submission" date="2023-04" db="EMBL/GenBank/DDBJ databases">
        <title>Forest soil microbial communities from Buena Vista Peninsula, Colon Province, Panama.</title>
        <authorList>
            <person name="Bouskill N."/>
        </authorList>
    </citation>
    <scope>NUCLEOTIDE SEQUENCE [LARGE SCALE GENOMIC DNA]</scope>
    <source>
        <strain evidence="2 3">CFH S0262</strain>
    </source>
</reference>
<sequence length="51" mass="5544">MTTTQRTATSVTILAGVAIILAVTDARWLFWLVYAILAAGILVELVRARRG</sequence>
<keyword evidence="1" id="KW-0472">Membrane</keyword>
<organism evidence="2 3">
    <name type="scientific">Prescottella agglutinans</name>
    <dbReference type="NCBI Taxonomy" id="1644129"/>
    <lineage>
        <taxon>Bacteria</taxon>
        <taxon>Bacillati</taxon>
        <taxon>Actinomycetota</taxon>
        <taxon>Actinomycetes</taxon>
        <taxon>Mycobacteriales</taxon>
        <taxon>Nocardiaceae</taxon>
        <taxon>Prescottella</taxon>
    </lineage>
</organism>